<keyword evidence="2" id="KW-0808">Transferase</keyword>
<keyword evidence="3" id="KW-1185">Reference proteome</keyword>
<protein>
    <submittedName>
        <fullName evidence="2">RNA-directed DNA polymerase from mobile element jockey</fullName>
    </submittedName>
</protein>
<dbReference type="GO" id="GO:0003964">
    <property type="term" value="F:RNA-directed DNA polymerase activity"/>
    <property type="evidence" value="ECO:0007669"/>
    <property type="project" value="UniProtKB-KW"/>
</dbReference>
<organism evidence="2 3">
    <name type="scientific">Eufriesea mexicana</name>
    <dbReference type="NCBI Taxonomy" id="516756"/>
    <lineage>
        <taxon>Eukaryota</taxon>
        <taxon>Metazoa</taxon>
        <taxon>Ecdysozoa</taxon>
        <taxon>Arthropoda</taxon>
        <taxon>Hexapoda</taxon>
        <taxon>Insecta</taxon>
        <taxon>Pterygota</taxon>
        <taxon>Neoptera</taxon>
        <taxon>Endopterygota</taxon>
        <taxon>Hymenoptera</taxon>
        <taxon>Apocrita</taxon>
        <taxon>Aculeata</taxon>
        <taxon>Apoidea</taxon>
        <taxon>Anthophila</taxon>
        <taxon>Apidae</taxon>
        <taxon>Eufriesea</taxon>
    </lineage>
</organism>
<keyword evidence="2" id="KW-0548">Nucleotidyltransferase</keyword>
<reference evidence="2 3" key="1">
    <citation type="submission" date="2015-07" db="EMBL/GenBank/DDBJ databases">
        <title>The genome of Eufriesea mexicana.</title>
        <authorList>
            <person name="Pan H."/>
            <person name="Kapheim K."/>
        </authorList>
    </citation>
    <scope>NUCLEOTIDE SEQUENCE [LARGE SCALE GENOMIC DNA]</scope>
    <source>
        <strain evidence="2">0111107269</strain>
        <tissue evidence="2">Whole body</tissue>
    </source>
</reference>
<gene>
    <name evidence="2" type="ORF">WN48_03559</name>
</gene>
<evidence type="ECO:0000313" key="3">
    <source>
        <dbReference type="Proteomes" id="UP000250275"/>
    </source>
</evidence>
<dbReference type="Gene3D" id="3.60.10.10">
    <property type="entry name" value="Endonuclease/exonuclease/phosphatase"/>
    <property type="match status" value="1"/>
</dbReference>
<evidence type="ECO:0000259" key="1">
    <source>
        <dbReference type="Pfam" id="PF03372"/>
    </source>
</evidence>
<evidence type="ECO:0000313" key="2">
    <source>
        <dbReference type="EMBL" id="OAD60929.1"/>
    </source>
</evidence>
<dbReference type="EMBL" id="KQ760273">
    <property type="protein sequence ID" value="OAD60929.1"/>
    <property type="molecule type" value="Genomic_DNA"/>
</dbReference>
<dbReference type="InterPro" id="IPR036691">
    <property type="entry name" value="Endo/exonu/phosph_ase_sf"/>
</dbReference>
<dbReference type="SUPFAM" id="SSF56219">
    <property type="entry name" value="DNase I-like"/>
    <property type="match status" value="1"/>
</dbReference>
<dbReference type="AlphaFoldDB" id="A0A310SQE0"/>
<name>A0A310SQE0_9HYME</name>
<dbReference type="Proteomes" id="UP000250275">
    <property type="component" value="Unassembled WGS sequence"/>
</dbReference>
<dbReference type="Pfam" id="PF03372">
    <property type="entry name" value="Exo_endo_phos"/>
    <property type="match status" value="1"/>
</dbReference>
<dbReference type="InterPro" id="IPR005135">
    <property type="entry name" value="Endo/exonuclease/phosphatase"/>
</dbReference>
<sequence length="117" mass="13303">MANLKMAFWNSNGLQQRVLEIKTFVYKNNIDILFVSETHFATKSYIKIPYYTVYNSNHPSGKAHGGSAIIIKIAIKHHLYSKFNQEYIQATAITVQTDCSAFQVSAMYAPPRHKMGT</sequence>
<accession>A0A310SQE0</accession>
<keyword evidence="2" id="KW-0695">RNA-directed DNA polymerase</keyword>
<proteinExistence type="predicted"/>
<feature type="domain" description="Endonuclease/exonuclease/phosphatase" evidence="1">
    <location>
        <begin position="8"/>
        <end position="97"/>
    </location>
</feature>